<reference evidence="1 2" key="1">
    <citation type="submission" date="2016-08" db="EMBL/GenBank/DDBJ databases">
        <title>Draft genome of Amylibacter sp. strain 4G11.</title>
        <authorList>
            <person name="Wong S.-K."/>
            <person name="Hamasaki K."/>
            <person name="Yoshizawa S."/>
        </authorList>
    </citation>
    <scope>NUCLEOTIDE SEQUENCE [LARGE SCALE GENOMIC DNA]</scope>
    <source>
        <strain evidence="1 2">4G11</strain>
    </source>
</reference>
<organism evidence="1 2">
    <name type="scientific">Paramylibacter kogurei</name>
    <dbReference type="NCBI Taxonomy" id="1889778"/>
    <lineage>
        <taxon>Bacteria</taxon>
        <taxon>Pseudomonadati</taxon>
        <taxon>Pseudomonadota</taxon>
        <taxon>Alphaproteobacteria</taxon>
        <taxon>Rhodobacterales</taxon>
        <taxon>Paracoccaceae</taxon>
        <taxon>Paramylibacter</taxon>
    </lineage>
</organism>
<sequence length="145" mass="16534">MVCETIWGNDMRFIAVFICAFISMQSVLAQTLETIVKPEEFRAISEGKTLYFYQFGEFYGVEQYFQDGKSIWKPAGGTCESGRWHSEGNQICFEYEDNPIKSCWNILHSDRGYSARIDGNPAIYDLQLGKITNDDIECPAPELTS</sequence>
<proteinExistence type="predicted"/>
<protein>
    <recommendedName>
        <fullName evidence="3">DUF995 domain-containing protein</fullName>
    </recommendedName>
</protein>
<evidence type="ECO:0008006" key="3">
    <source>
        <dbReference type="Google" id="ProtNLM"/>
    </source>
</evidence>
<comment type="caution">
    <text evidence="1">The sequence shown here is derived from an EMBL/GenBank/DDBJ whole genome shotgun (WGS) entry which is preliminary data.</text>
</comment>
<accession>A0A2G5K658</accession>
<keyword evidence="2" id="KW-1185">Reference proteome</keyword>
<evidence type="ECO:0000313" key="2">
    <source>
        <dbReference type="Proteomes" id="UP000231516"/>
    </source>
</evidence>
<gene>
    <name evidence="1" type="ORF">BFP76_04630</name>
</gene>
<dbReference type="Proteomes" id="UP000231516">
    <property type="component" value="Unassembled WGS sequence"/>
</dbReference>
<dbReference type="AlphaFoldDB" id="A0A2G5K658"/>
<dbReference type="EMBL" id="MDGM01000012">
    <property type="protein sequence ID" value="PIB24493.1"/>
    <property type="molecule type" value="Genomic_DNA"/>
</dbReference>
<evidence type="ECO:0000313" key="1">
    <source>
        <dbReference type="EMBL" id="PIB24493.1"/>
    </source>
</evidence>
<name>A0A2G5K658_9RHOB</name>